<dbReference type="PIRSF" id="PIRSF016325">
    <property type="entry name" value="Phstyr_phstse_ac"/>
    <property type="match status" value="1"/>
</dbReference>
<evidence type="ECO:0000256" key="8">
    <source>
        <dbReference type="ARBA" id="ARBA00023242"/>
    </source>
</evidence>
<evidence type="ECO:0000256" key="1">
    <source>
        <dbReference type="ARBA" id="ARBA00000971"/>
    </source>
</evidence>
<dbReference type="InterPro" id="IPR037218">
    <property type="entry name" value="PTPA_sf"/>
</dbReference>
<evidence type="ECO:0000256" key="2">
    <source>
        <dbReference type="ARBA" id="ARBA00004123"/>
    </source>
</evidence>
<dbReference type="FunFam" id="1.20.120.1150:FF:000002">
    <property type="entry name" value="Serine/threonine-protein phosphatase 2A activator"/>
    <property type="match status" value="1"/>
</dbReference>
<accession>M7NQW3</accession>
<dbReference type="RefSeq" id="XP_007874069.1">
    <property type="nucleotide sequence ID" value="XM_007875878.1"/>
</dbReference>
<dbReference type="VEuPathDB" id="FungiDB:PNEG_02089"/>
<gene>
    <name evidence="10" type="ORF">PNEG_02089</name>
</gene>
<dbReference type="SUPFAM" id="SSF140984">
    <property type="entry name" value="PTPA-like"/>
    <property type="match status" value="1"/>
</dbReference>
<name>M7NQW3_PNEMU</name>
<keyword evidence="11" id="KW-1185">Reference proteome</keyword>
<evidence type="ECO:0000256" key="7">
    <source>
        <dbReference type="ARBA" id="ARBA00023235"/>
    </source>
</evidence>
<evidence type="ECO:0000256" key="6">
    <source>
        <dbReference type="ARBA" id="ARBA00023110"/>
    </source>
</evidence>
<dbReference type="eggNOG" id="KOG2867">
    <property type="taxonomic scope" value="Eukaryota"/>
</dbReference>
<protein>
    <recommendedName>
        <fullName evidence="9">Serine/threonine-protein phosphatase 2A activator</fullName>
        <ecNumber evidence="9">5.2.1.8</ecNumber>
    </recommendedName>
    <alternativeName>
        <fullName evidence="9">Phosphotyrosyl phosphatase activator</fullName>
    </alternativeName>
</protein>
<evidence type="ECO:0000313" key="10">
    <source>
        <dbReference type="EMBL" id="EMR09501.1"/>
    </source>
</evidence>
<dbReference type="HOGENOM" id="CLU_030733_3_1_1"/>
<dbReference type="GO" id="GO:0003755">
    <property type="term" value="F:peptidyl-prolyl cis-trans isomerase activity"/>
    <property type="evidence" value="ECO:0007669"/>
    <property type="project" value="UniProtKB-KW"/>
</dbReference>
<keyword evidence="5 9" id="KW-0963">Cytoplasm</keyword>
<dbReference type="InterPro" id="IPR004327">
    <property type="entry name" value="Phstyr_phstse_ac"/>
</dbReference>
<evidence type="ECO:0000256" key="9">
    <source>
        <dbReference type="RuleBase" id="RU361210"/>
    </source>
</evidence>
<dbReference type="GO" id="GO:0000159">
    <property type="term" value="C:protein phosphatase type 2A complex"/>
    <property type="evidence" value="ECO:0007669"/>
    <property type="project" value="EnsemblFungi"/>
</dbReference>
<dbReference type="OMA" id="DACHISP"/>
<evidence type="ECO:0000256" key="4">
    <source>
        <dbReference type="ARBA" id="ARBA00011019"/>
    </source>
</evidence>
<comment type="similarity">
    <text evidence="4 9">Belongs to the PTPA-type PPIase family.</text>
</comment>
<organism evidence="10 11">
    <name type="scientific">Pneumocystis murina (strain B123)</name>
    <name type="common">Mouse pneumocystis pneumonia agent</name>
    <name type="synonym">Pneumocystis carinii f. sp. muris</name>
    <dbReference type="NCBI Taxonomy" id="1069680"/>
    <lineage>
        <taxon>Eukaryota</taxon>
        <taxon>Fungi</taxon>
        <taxon>Dikarya</taxon>
        <taxon>Ascomycota</taxon>
        <taxon>Taphrinomycotina</taxon>
        <taxon>Pneumocystomycetes</taxon>
        <taxon>Pneumocystaceae</taxon>
        <taxon>Pneumocystis</taxon>
    </lineage>
</organism>
<dbReference type="STRING" id="1069680.M7NQW3"/>
<keyword evidence="7 9" id="KW-0413">Isomerase</keyword>
<dbReference type="PANTHER" id="PTHR10012:SF3">
    <property type="entry name" value="SERINE_THREONINE-PROTEIN PHOSPHATASE 2A ACTIVATOR 1"/>
    <property type="match status" value="1"/>
</dbReference>
<dbReference type="GO" id="GO:0006914">
    <property type="term" value="P:autophagy"/>
    <property type="evidence" value="ECO:0007669"/>
    <property type="project" value="EnsemblFungi"/>
</dbReference>
<comment type="caution">
    <text evidence="10">The sequence shown here is derived from an EMBL/GenBank/DDBJ whole genome shotgun (WGS) entry which is preliminary data.</text>
</comment>
<dbReference type="GO" id="GO:0008160">
    <property type="term" value="F:protein tyrosine phosphatase activator activity"/>
    <property type="evidence" value="ECO:0007669"/>
    <property type="project" value="TreeGrafter"/>
</dbReference>
<dbReference type="PANTHER" id="PTHR10012">
    <property type="entry name" value="SERINE/THREONINE-PROTEIN PHOSPHATASE 2A REGULATORY SUBUNIT B"/>
    <property type="match status" value="1"/>
</dbReference>
<dbReference type="EMBL" id="AFWA02000012">
    <property type="protein sequence ID" value="EMR09501.1"/>
    <property type="molecule type" value="Genomic_DNA"/>
</dbReference>
<dbReference type="GO" id="GO:0000785">
    <property type="term" value="C:chromatin"/>
    <property type="evidence" value="ECO:0007669"/>
    <property type="project" value="EnsemblFungi"/>
</dbReference>
<dbReference type="GO" id="GO:0005634">
    <property type="term" value="C:nucleus"/>
    <property type="evidence" value="ECO:0007669"/>
    <property type="project" value="UniProtKB-SubCell"/>
</dbReference>
<proteinExistence type="inferred from homology"/>
<dbReference type="GO" id="GO:0006357">
    <property type="term" value="P:regulation of transcription by RNA polymerase II"/>
    <property type="evidence" value="ECO:0007669"/>
    <property type="project" value="EnsemblFungi"/>
</dbReference>
<dbReference type="GO" id="GO:0006281">
    <property type="term" value="P:DNA repair"/>
    <property type="evidence" value="ECO:0007669"/>
    <property type="project" value="EnsemblFungi"/>
</dbReference>
<dbReference type="OrthoDB" id="16120at2759"/>
<dbReference type="Pfam" id="PF03095">
    <property type="entry name" value="PTPA"/>
    <property type="match status" value="1"/>
</dbReference>
<dbReference type="InterPro" id="IPR043170">
    <property type="entry name" value="PTPA_C_lid"/>
</dbReference>
<dbReference type="GO" id="GO:0005737">
    <property type="term" value="C:cytoplasm"/>
    <property type="evidence" value="ECO:0007669"/>
    <property type="project" value="UniProtKB-SubCell"/>
</dbReference>
<keyword evidence="8" id="KW-0539">Nucleus</keyword>
<comment type="function">
    <text evidence="9">PPIases accelerate the folding of proteins. It catalyzes the cis-trans isomerization of proline imidic peptide bonds in oligopeptides.</text>
</comment>
<dbReference type="GO" id="GO:0007052">
    <property type="term" value="P:mitotic spindle organization"/>
    <property type="evidence" value="ECO:0007669"/>
    <property type="project" value="EnsemblFungi"/>
</dbReference>
<reference evidence="11" key="1">
    <citation type="journal article" date="2016" name="Nat. Commun.">
        <title>Genome analysis of three Pneumocystis species reveals adaptation mechanisms to life exclusively in mammalian hosts.</title>
        <authorList>
            <person name="Ma L."/>
            <person name="Chen Z."/>
            <person name="Huang D.W."/>
            <person name="Kutty G."/>
            <person name="Ishihara M."/>
            <person name="Wang H."/>
            <person name="Abouelleil A."/>
            <person name="Bishop L."/>
            <person name="Davey E."/>
            <person name="Deng R."/>
            <person name="Deng X."/>
            <person name="Fan L."/>
            <person name="Fantoni G."/>
            <person name="Fitzgerald M."/>
            <person name="Gogineni E."/>
            <person name="Goldberg J.M."/>
            <person name="Handley G."/>
            <person name="Hu X."/>
            <person name="Huber C."/>
            <person name="Jiao X."/>
            <person name="Jones K."/>
            <person name="Levin J.Z."/>
            <person name="Liu Y."/>
            <person name="Macdonald P."/>
            <person name="Melnikov A."/>
            <person name="Raley C."/>
            <person name="Sassi M."/>
            <person name="Sherman B.T."/>
            <person name="Song X."/>
            <person name="Sykes S."/>
            <person name="Tran B."/>
            <person name="Walsh L."/>
            <person name="Xia Y."/>
            <person name="Yang J."/>
            <person name="Young S."/>
            <person name="Zeng Q."/>
            <person name="Zheng X."/>
            <person name="Stephens R."/>
            <person name="Nusbaum C."/>
            <person name="Birren B.W."/>
            <person name="Azadi P."/>
            <person name="Lempicki R.A."/>
            <person name="Cuomo C.A."/>
            <person name="Kovacs J.A."/>
        </authorList>
    </citation>
    <scope>NUCLEOTIDE SEQUENCE [LARGE SCALE GENOMIC DNA]</scope>
    <source>
        <strain evidence="11">B123</strain>
    </source>
</reference>
<comment type="catalytic activity">
    <reaction evidence="1 9">
        <text>[protein]-peptidylproline (omega=180) = [protein]-peptidylproline (omega=0)</text>
        <dbReference type="Rhea" id="RHEA:16237"/>
        <dbReference type="Rhea" id="RHEA-COMP:10747"/>
        <dbReference type="Rhea" id="RHEA-COMP:10748"/>
        <dbReference type="ChEBI" id="CHEBI:83833"/>
        <dbReference type="ChEBI" id="CHEBI:83834"/>
        <dbReference type="EC" id="5.2.1.8"/>
    </reaction>
</comment>
<dbReference type="Proteomes" id="UP000011958">
    <property type="component" value="Unassembled WGS sequence"/>
</dbReference>
<dbReference type="EC" id="5.2.1.8" evidence="9"/>
<dbReference type="GO" id="GO:0000082">
    <property type="term" value="P:G1/S transition of mitotic cell cycle"/>
    <property type="evidence" value="ECO:0007669"/>
    <property type="project" value="EnsemblFungi"/>
</dbReference>
<dbReference type="AlphaFoldDB" id="M7NQW3"/>
<dbReference type="CDD" id="cd04087">
    <property type="entry name" value="PTPA"/>
    <property type="match status" value="1"/>
</dbReference>
<evidence type="ECO:0000256" key="3">
    <source>
        <dbReference type="ARBA" id="ARBA00004496"/>
    </source>
</evidence>
<evidence type="ECO:0000313" key="11">
    <source>
        <dbReference type="Proteomes" id="UP000011958"/>
    </source>
</evidence>
<evidence type="ECO:0000256" key="5">
    <source>
        <dbReference type="ARBA" id="ARBA00022490"/>
    </source>
</evidence>
<sequence>MSIQYPSFDTISPEEAFSLGCLKRIDSRNDVFLFQKSIAYSRITDFIKVLNLALPGTKLTDYMNESDEIRKILSVLDVVSSWIEEIPPEKGPKRFGNKAFQKWIDRLENEALVLLKKFLPDWIYPALNELYPYFTGGFGHGKRLDYGTGHELSFTAFLCGLLLLRFFKLDRDEVPIVLRIFNKYFEIIRTLVITYNLEPAGSHGVWGLDDHFFLPYVFGSSQLSCTNVTVLPKDILDKNIVKQQKSENLYFSAISFINDVKHGPFYEHSPYLYDISGIEYWKKVNQGMLKMYYAEVLGKFPVIQHFLFGNILFPFDPVQN</sequence>
<comment type="subcellular location">
    <subcellularLocation>
        <location evidence="3 9">Cytoplasm</location>
    </subcellularLocation>
    <subcellularLocation>
        <location evidence="2">Nucleus</location>
    </subcellularLocation>
</comment>
<dbReference type="Gene3D" id="1.20.120.1150">
    <property type="match status" value="1"/>
</dbReference>
<keyword evidence="6 9" id="KW-0697">Rotamase</keyword>
<dbReference type="GeneID" id="19895783"/>